<dbReference type="GO" id="GO:0003700">
    <property type="term" value="F:DNA-binding transcription factor activity"/>
    <property type="evidence" value="ECO:0007669"/>
    <property type="project" value="InterPro"/>
</dbReference>
<dbReference type="OrthoDB" id="635259at2"/>
<dbReference type="Gene3D" id="1.10.10.60">
    <property type="entry name" value="Homeodomain-like"/>
    <property type="match status" value="1"/>
</dbReference>
<name>A0A1N7PNH7_9BACT</name>
<dbReference type="EMBL" id="FTOP01000018">
    <property type="protein sequence ID" value="SIT12151.1"/>
    <property type="molecule type" value="Genomic_DNA"/>
</dbReference>
<keyword evidence="2" id="KW-0238">DNA-binding</keyword>
<evidence type="ECO:0000313" key="6">
    <source>
        <dbReference type="Proteomes" id="UP000186026"/>
    </source>
</evidence>
<dbReference type="InterPro" id="IPR018060">
    <property type="entry name" value="HTH_AraC"/>
</dbReference>
<dbReference type="InterPro" id="IPR050204">
    <property type="entry name" value="AraC_XylS_family_regulators"/>
</dbReference>
<sequence length="267" mass="30958">MKVIKQSPSLQLKNIVHQIEVFENDDGLKTKTQELIHFANGLPGIYFQISEHPVKLRFFGKCHLLPKAFIYGQNLYPKVSIIPPYSKVILFYLHPTTLSYFKNITPENLVDQYLDLENQHPFNYSILFKLLKSEDSTTAQVQTLTDYLIDLVDQPKVHFISESKSLRMLDSKSPINLSIQGAKRTVQRFFKEHIGITPTKYYQVLQFNSALKKLLLADNKPLVSIAHETEYADQSHFIRQFKTFTATTPKEFLRQSHPYISLINPLK</sequence>
<gene>
    <name evidence="5" type="ORF">SAMN05421761_11847</name>
</gene>
<dbReference type="PROSITE" id="PS01124">
    <property type="entry name" value="HTH_ARAC_FAMILY_2"/>
    <property type="match status" value="1"/>
</dbReference>
<accession>A0A1N7PNH7</accession>
<dbReference type="STRING" id="529505.SAMN05421761_11847"/>
<evidence type="ECO:0000259" key="4">
    <source>
        <dbReference type="PROSITE" id="PS01124"/>
    </source>
</evidence>
<dbReference type="GO" id="GO:0043565">
    <property type="term" value="F:sequence-specific DNA binding"/>
    <property type="evidence" value="ECO:0007669"/>
    <property type="project" value="InterPro"/>
</dbReference>
<dbReference type="SUPFAM" id="SSF46689">
    <property type="entry name" value="Homeodomain-like"/>
    <property type="match status" value="1"/>
</dbReference>
<evidence type="ECO:0000256" key="1">
    <source>
        <dbReference type="ARBA" id="ARBA00023015"/>
    </source>
</evidence>
<reference evidence="6" key="1">
    <citation type="submission" date="2017-01" db="EMBL/GenBank/DDBJ databases">
        <authorList>
            <person name="Varghese N."/>
            <person name="Submissions S."/>
        </authorList>
    </citation>
    <scope>NUCLEOTIDE SEQUENCE [LARGE SCALE GENOMIC DNA]</scope>
    <source>
        <strain evidence="6">DSM 46698</strain>
    </source>
</reference>
<dbReference type="Proteomes" id="UP000186026">
    <property type="component" value="Unassembled WGS sequence"/>
</dbReference>
<evidence type="ECO:0000313" key="5">
    <source>
        <dbReference type="EMBL" id="SIT12151.1"/>
    </source>
</evidence>
<dbReference type="SMART" id="SM00342">
    <property type="entry name" value="HTH_ARAC"/>
    <property type="match status" value="1"/>
</dbReference>
<organism evidence="5 6">
    <name type="scientific">Belliella pelovolcani</name>
    <dbReference type="NCBI Taxonomy" id="529505"/>
    <lineage>
        <taxon>Bacteria</taxon>
        <taxon>Pseudomonadati</taxon>
        <taxon>Bacteroidota</taxon>
        <taxon>Cytophagia</taxon>
        <taxon>Cytophagales</taxon>
        <taxon>Cyclobacteriaceae</taxon>
        <taxon>Belliella</taxon>
    </lineage>
</organism>
<dbReference type="RefSeq" id="WP_076502784.1">
    <property type="nucleotide sequence ID" value="NZ_FTOP01000018.1"/>
</dbReference>
<evidence type="ECO:0000256" key="2">
    <source>
        <dbReference type="ARBA" id="ARBA00023125"/>
    </source>
</evidence>
<dbReference type="InterPro" id="IPR009057">
    <property type="entry name" value="Homeodomain-like_sf"/>
</dbReference>
<keyword evidence="1" id="KW-0805">Transcription regulation</keyword>
<protein>
    <submittedName>
        <fullName evidence="5">Helix-turn-helix domain-containing protein</fullName>
    </submittedName>
</protein>
<dbReference type="Pfam" id="PF12833">
    <property type="entry name" value="HTH_18"/>
    <property type="match status" value="1"/>
</dbReference>
<keyword evidence="3" id="KW-0804">Transcription</keyword>
<dbReference type="AlphaFoldDB" id="A0A1N7PNH7"/>
<dbReference type="PANTHER" id="PTHR46796">
    <property type="entry name" value="HTH-TYPE TRANSCRIPTIONAL ACTIVATOR RHAS-RELATED"/>
    <property type="match status" value="1"/>
</dbReference>
<evidence type="ECO:0000256" key="3">
    <source>
        <dbReference type="ARBA" id="ARBA00023163"/>
    </source>
</evidence>
<keyword evidence="6" id="KW-1185">Reference proteome</keyword>
<feature type="domain" description="HTH araC/xylS-type" evidence="4">
    <location>
        <begin position="182"/>
        <end position="255"/>
    </location>
</feature>
<proteinExistence type="predicted"/>
<dbReference type="PANTHER" id="PTHR46796:SF13">
    <property type="entry name" value="HTH-TYPE TRANSCRIPTIONAL ACTIVATOR RHAS"/>
    <property type="match status" value="1"/>
</dbReference>